<organism evidence="1 2">
    <name type="scientific">Mortierella alpina</name>
    <name type="common">Oleaginous fungus</name>
    <name type="synonym">Mortierella renispora</name>
    <dbReference type="NCBI Taxonomy" id="64518"/>
    <lineage>
        <taxon>Eukaryota</taxon>
        <taxon>Fungi</taxon>
        <taxon>Fungi incertae sedis</taxon>
        <taxon>Mucoromycota</taxon>
        <taxon>Mortierellomycotina</taxon>
        <taxon>Mortierellomycetes</taxon>
        <taxon>Mortierellales</taxon>
        <taxon>Mortierellaceae</taxon>
        <taxon>Mortierella</taxon>
    </lineage>
</organism>
<feature type="non-terminal residue" evidence="1">
    <location>
        <position position="99"/>
    </location>
</feature>
<proteinExistence type="predicted"/>
<dbReference type="Proteomes" id="UP000738359">
    <property type="component" value="Unassembled WGS sequence"/>
</dbReference>
<sequence>MRLKKVFNEESVNIGGTWVSRPRENCHSCGKREEFIDDVYTAAKGGVHDVTFMKKVLTGEIPAIGQGVVHQVECSHCKTPARNPRHWRGGDHWREGEKW</sequence>
<dbReference type="AlphaFoldDB" id="A0A9P6LVM4"/>
<protein>
    <submittedName>
        <fullName evidence="1">Uncharacterized protein</fullName>
    </submittedName>
</protein>
<evidence type="ECO:0000313" key="1">
    <source>
        <dbReference type="EMBL" id="KAF9945634.1"/>
    </source>
</evidence>
<keyword evidence="2" id="KW-1185">Reference proteome</keyword>
<evidence type="ECO:0000313" key="2">
    <source>
        <dbReference type="Proteomes" id="UP000738359"/>
    </source>
</evidence>
<name>A0A9P6LVM4_MORAP</name>
<gene>
    <name evidence="1" type="ORF">BGZ70_003700</name>
</gene>
<dbReference type="EMBL" id="JAAAHY010002039">
    <property type="protein sequence ID" value="KAF9945634.1"/>
    <property type="molecule type" value="Genomic_DNA"/>
</dbReference>
<dbReference type="OrthoDB" id="2355606at2759"/>
<reference evidence="1" key="1">
    <citation type="journal article" date="2020" name="Fungal Divers.">
        <title>Resolving the Mortierellaceae phylogeny through synthesis of multi-gene phylogenetics and phylogenomics.</title>
        <authorList>
            <person name="Vandepol N."/>
            <person name="Liber J."/>
            <person name="Desiro A."/>
            <person name="Na H."/>
            <person name="Kennedy M."/>
            <person name="Barry K."/>
            <person name="Grigoriev I.V."/>
            <person name="Miller A.N."/>
            <person name="O'Donnell K."/>
            <person name="Stajich J.E."/>
            <person name="Bonito G."/>
        </authorList>
    </citation>
    <scope>NUCLEOTIDE SEQUENCE</scope>
    <source>
        <strain evidence="1">CK1249</strain>
    </source>
</reference>
<comment type="caution">
    <text evidence="1">The sequence shown here is derived from an EMBL/GenBank/DDBJ whole genome shotgun (WGS) entry which is preliminary data.</text>
</comment>
<accession>A0A9P6LVM4</accession>